<dbReference type="Gene3D" id="1.10.167.10">
    <property type="entry name" value="Regulator of G-protein Signalling 4, domain 2"/>
    <property type="match status" value="1"/>
</dbReference>
<dbReference type="InterPro" id="IPR044926">
    <property type="entry name" value="RGS_subdomain_2"/>
</dbReference>
<dbReference type="SMART" id="SM00049">
    <property type="entry name" value="DEP"/>
    <property type="match status" value="1"/>
</dbReference>
<dbReference type="InterPro" id="IPR016137">
    <property type="entry name" value="RGS"/>
</dbReference>
<feature type="domain" description="RGS" evidence="3">
    <location>
        <begin position="265"/>
        <end position="380"/>
    </location>
</feature>
<dbReference type="PRINTS" id="PR01301">
    <property type="entry name" value="RGSPROTEIN"/>
</dbReference>
<dbReference type="GO" id="GO:0007186">
    <property type="term" value="P:G protein-coupled receptor signaling pathway"/>
    <property type="evidence" value="ECO:0007669"/>
    <property type="project" value="InterPro"/>
</dbReference>
<reference evidence="5" key="2">
    <citation type="submission" date="2025-08" db="UniProtKB">
        <authorList>
            <consortium name="Ensembl"/>
        </authorList>
    </citation>
    <scope>IDENTIFICATION</scope>
</reference>
<dbReference type="SMART" id="SM00315">
    <property type="entry name" value="RGS"/>
    <property type="match status" value="1"/>
</dbReference>
<sequence length="439" mass="50782">MERVILAMQDPNVGIKMRNQRLLITVIPHAMTGNDIVEWLIQRFSITEEEALHLGNLIVKYGYIYPLKDAKTLVLKADESPYRFQVMKSPTISNLITAIYLAKKNIRKQGDLIDYERDAYNLLHKRINHTWDFVVMQAREQLRASKQRRKADRIVLDCQEQAYWLVNRPPPGAFDVLERGPERGNCLNSRVQMRGPSVAYIFNNETFAFSGSFFKHCEQYQVHDPIMSGCLPSNPWITDDTMYWTMNADLVATPTKMRVERWAFSFMELIRDPLGHNEFVHFLEKEFSAENLSFWEACEDVRYGEYSKIPEKLENIYQQFLVPGASKWVNIDSKTMDRTLQGIKAPHRYVMDDAQMHIYFLMKKDSYPRYLKSDLYKNMLAKAIVPQETKKSVFPFMRRQRHSSPSPALTAHSGEDDGKSKSAGSPGGAVAATITQVEE</sequence>
<reference evidence="5" key="3">
    <citation type="submission" date="2025-09" db="UniProtKB">
        <authorList>
            <consortium name="Ensembl"/>
        </authorList>
    </citation>
    <scope>IDENTIFICATION</scope>
</reference>
<dbReference type="GO" id="GO:0009968">
    <property type="term" value="P:negative regulation of signal transduction"/>
    <property type="evidence" value="ECO:0007669"/>
    <property type="project" value="UniProtKB-KW"/>
</dbReference>
<dbReference type="PROSITE" id="PS50132">
    <property type="entry name" value="RGS"/>
    <property type="match status" value="1"/>
</dbReference>
<dbReference type="Gene3D" id="1.10.10.10">
    <property type="entry name" value="Winged helix-like DNA-binding domain superfamily/Winged helix DNA-binding domain"/>
    <property type="match status" value="1"/>
</dbReference>
<dbReference type="AlphaFoldDB" id="A0A8C4XFS3"/>
<dbReference type="Pfam" id="PF18148">
    <property type="entry name" value="RGS_DHEX"/>
    <property type="match status" value="1"/>
</dbReference>
<dbReference type="FunFam" id="1.10.167.10:FF:000001">
    <property type="entry name" value="Putative regulator of g-protein signaling 12"/>
    <property type="match status" value="1"/>
</dbReference>
<dbReference type="PROSITE" id="PS50186">
    <property type="entry name" value="DEP"/>
    <property type="match status" value="1"/>
</dbReference>
<dbReference type="InterPro" id="IPR036305">
    <property type="entry name" value="RGS_sf"/>
</dbReference>
<gene>
    <name evidence="5" type="primary">RGS11</name>
    <name evidence="5" type="synonym">rgs11</name>
</gene>
<dbReference type="GO" id="GO:0005096">
    <property type="term" value="F:GTPase activator activity"/>
    <property type="evidence" value="ECO:0007669"/>
    <property type="project" value="TreeGrafter"/>
</dbReference>
<dbReference type="SUPFAM" id="SSF48097">
    <property type="entry name" value="Regulator of G-protein signaling, RGS"/>
    <property type="match status" value="1"/>
</dbReference>
<dbReference type="SUPFAM" id="SSF46785">
    <property type="entry name" value="Winged helix' DNA-binding domain"/>
    <property type="match status" value="1"/>
</dbReference>
<dbReference type="SUPFAM" id="SSF48670">
    <property type="entry name" value="Transducin (heterotrimeric G protein), gamma chain"/>
    <property type="match status" value="1"/>
</dbReference>
<feature type="domain" description="DEP" evidence="4">
    <location>
        <begin position="11"/>
        <end position="86"/>
    </location>
</feature>
<protein>
    <submittedName>
        <fullName evidence="5">Regulator of G protein signaling 11</fullName>
    </submittedName>
</protein>
<dbReference type="InterPro" id="IPR036388">
    <property type="entry name" value="WH-like_DNA-bd_sf"/>
</dbReference>
<feature type="region of interest" description="Disordered" evidence="2">
    <location>
        <begin position="396"/>
        <end position="439"/>
    </location>
</feature>
<dbReference type="Gene3D" id="4.10.260.10">
    <property type="entry name" value="Transducin (heterotrimeric G protein), gamma chain"/>
    <property type="match status" value="1"/>
</dbReference>
<dbReference type="Gene3D" id="1.10.1240.60">
    <property type="match status" value="1"/>
</dbReference>
<dbReference type="Ensembl" id="ENSECRT00000028206.1">
    <property type="protein sequence ID" value="ENSECRP00000027630.1"/>
    <property type="gene ID" value="ENSECRG00000018636.1"/>
</dbReference>
<dbReference type="InterPro" id="IPR040759">
    <property type="entry name" value="RGS_DHEX"/>
</dbReference>
<organism evidence="5 6">
    <name type="scientific">Erpetoichthys calabaricus</name>
    <name type="common">Rope fish</name>
    <name type="synonym">Calamoichthys calabaricus</name>
    <dbReference type="NCBI Taxonomy" id="27687"/>
    <lineage>
        <taxon>Eukaryota</taxon>
        <taxon>Metazoa</taxon>
        <taxon>Chordata</taxon>
        <taxon>Craniata</taxon>
        <taxon>Vertebrata</taxon>
        <taxon>Euteleostomi</taxon>
        <taxon>Actinopterygii</taxon>
        <taxon>Polypteriformes</taxon>
        <taxon>Polypteridae</taxon>
        <taxon>Erpetoichthys</taxon>
    </lineage>
</organism>
<keyword evidence="6" id="KW-1185">Reference proteome</keyword>
<feature type="compositionally biased region" description="Low complexity" evidence="2">
    <location>
        <begin position="421"/>
        <end position="432"/>
    </location>
</feature>
<accession>A0A8C4XFS3</accession>
<dbReference type="InterPro" id="IPR047016">
    <property type="entry name" value="RGS6/7/9/11"/>
</dbReference>
<dbReference type="InterPro" id="IPR036390">
    <property type="entry name" value="WH_DNA-bd_sf"/>
</dbReference>
<evidence type="ECO:0000256" key="1">
    <source>
        <dbReference type="ARBA" id="ARBA00022700"/>
    </source>
</evidence>
<dbReference type="GO" id="GO:0043005">
    <property type="term" value="C:neuron projection"/>
    <property type="evidence" value="ECO:0007669"/>
    <property type="project" value="TreeGrafter"/>
</dbReference>
<reference evidence="5" key="1">
    <citation type="submission" date="2021-06" db="EMBL/GenBank/DDBJ databases">
        <authorList>
            <consortium name="Wellcome Sanger Institute Data Sharing"/>
        </authorList>
    </citation>
    <scope>NUCLEOTIDE SEQUENCE [LARGE SCALE GENOMIC DNA]</scope>
</reference>
<dbReference type="CDD" id="cd04450">
    <property type="entry name" value="DEP_RGS7-like"/>
    <property type="match status" value="1"/>
</dbReference>
<dbReference type="PANTHER" id="PTHR45746">
    <property type="entry name" value="LP21163P"/>
    <property type="match status" value="1"/>
</dbReference>
<evidence type="ECO:0000259" key="3">
    <source>
        <dbReference type="PROSITE" id="PS50132"/>
    </source>
</evidence>
<dbReference type="GeneTree" id="ENSGT00940000160198"/>
<dbReference type="PANTHER" id="PTHR45746:SF3">
    <property type="entry name" value="REGULATOR OF G-PROTEIN SIGNALING 11"/>
    <property type="match status" value="1"/>
</dbReference>
<dbReference type="InterPro" id="IPR036284">
    <property type="entry name" value="GGL_sf"/>
</dbReference>
<dbReference type="GO" id="GO:0005886">
    <property type="term" value="C:plasma membrane"/>
    <property type="evidence" value="ECO:0007669"/>
    <property type="project" value="TreeGrafter"/>
</dbReference>
<dbReference type="Pfam" id="PF00610">
    <property type="entry name" value="DEP"/>
    <property type="match status" value="1"/>
</dbReference>
<dbReference type="Pfam" id="PF00615">
    <property type="entry name" value="RGS"/>
    <property type="match status" value="1"/>
</dbReference>
<evidence type="ECO:0000313" key="6">
    <source>
        <dbReference type="Proteomes" id="UP000694620"/>
    </source>
</evidence>
<keyword evidence="1" id="KW-0734">Signal transduction inhibitor</keyword>
<dbReference type="InterPro" id="IPR047017">
    <property type="entry name" value="RGS6/7/9/11_DHEX_sf"/>
</dbReference>
<evidence type="ECO:0000256" key="2">
    <source>
        <dbReference type="SAM" id="MobiDB-lite"/>
    </source>
</evidence>
<dbReference type="Proteomes" id="UP000694620">
    <property type="component" value="Chromosome 11"/>
</dbReference>
<evidence type="ECO:0000259" key="4">
    <source>
        <dbReference type="PROSITE" id="PS50186"/>
    </source>
</evidence>
<proteinExistence type="predicted"/>
<dbReference type="InterPro" id="IPR000591">
    <property type="entry name" value="DEP_dom"/>
</dbReference>
<dbReference type="GO" id="GO:0008277">
    <property type="term" value="P:regulation of G protein-coupled receptor signaling pathway"/>
    <property type="evidence" value="ECO:0007669"/>
    <property type="project" value="InterPro"/>
</dbReference>
<name>A0A8C4XFS3_ERPCA</name>
<dbReference type="GO" id="GO:0035556">
    <property type="term" value="P:intracellular signal transduction"/>
    <property type="evidence" value="ECO:0007669"/>
    <property type="project" value="InterPro"/>
</dbReference>
<evidence type="ECO:0000313" key="5">
    <source>
        <dbReference type="Ensembl" id="ENSECRP00000027630.1"/>
    </source>
</evidence>
<dbReference type="GO" id="GO:0005737">
    <property type="term" value="C:cytoplasm"/>
    <property type="evidence" value="ECO:0007669"/>
    <property type="project" value="TreeGrafter"/>
</dbReference>